<dbReference type="InterPro" id="IPR005864">
    <property type="entry name" value="ATP_synth_F0_bsu_bac"/>
</dbReference>
<dbReference type="HAMAP" id="MF_01398">
    <property type="entry name" value="ATP_synth_b_bprime"/>
    <property type="match status" value="1"/>
</dbReference>
<dbReference type="RefSeq" id="WP_216440704.1">
    <property type="nucleotide sequence ID" value="NZ_JAHLQF010000004.1"/>
</dbReference>
<protein>
    <recommendedName>
        <fullName evidence="13">ATP synthase subunit b</fullName>
    </recommendedName>
    <alternativeName>
        <fullName evidence="13">ATP synthase F(0) sector subunit b</fullName>
    </alternativeName>
    <alternativeName>
        <fullName evidence="13">ATPase subunit I</fullName>
    </alternativeName>
    <alternativeName>
        <fullName evidence="13">F-type ATPase subunit b</fullName>
        <shortName evidence="13">F-ATPase subunit b</shortName>
    </alternativeName>
</protein>
<keyword evidence="18" id="KW-1185">Reference proteome</keyword>
<comment type="function">
    <text evidence="11 13">F(1)F(0) ATP synthase produces ATP from ADP in the presence of a proton or sodium gradient. F-type ATPases consist of two structural domains, F(1) containing the extramembraneous catalytic core and F(0) containing the membrane proton channel, linked together by a central stalk and a peripheral stalk. During catalysis, ATP synthesis in the catalytic domain of F(1) is coupled via a rotary mechanism of the central stalk subunits to proton translocation.</text>
</comment>
<evidence type="ECO:0000256" key="2">
    <source>
        <dbReference type="ARBA" id="ARBA00022448"/>
    </source>
</evidence>
<keyword evidence="10 13" id="KW-0066">ATP synthesis</keyword>
<dbReference type="PANTHER" id="PTHR33445">
    <property type="entry name" value="ATP SYNTHASE SUBUNIT B', CHLOROPLASTIC"/>
    <property type="match status" value="1"/>
</dbReference>
<dbReference type="InterPro" id="IPR002146">
    <property type="entry name" value="ATP_synth_b/b'su_bac/chlpt"/>
</dbReference>
<keyword evidence="7 13" id="KW-1133">Transmembrane helix</keyword>
<keyword evidence="3 13" id="KW-1003">Cell membrane</keyword>
<organism evidence="17 18">
    <name type="scientific">Clostridium mobile</name>
    <dbReference type="NCBI Taxonomy" id="2841512"/>
    <lineage>
        <taxon>Bacteria</taxon>
        <taxon>Bacillati</taxon>
        <taxon>Bacillota</taxon>
        <taxon>Clostridia</taxon>
        <taxon>Eubacteriales</taxon>
        <taxon>Clostridiaceae</taxon>
        <taxon>Clostridium</taxon>
    </lineage>
</organism>
<evidence type="ECO:0000256" key="6">
    <source>
        <dbReference type="ARBA" id="ARBA00022781"/>
    </source>
</evidence>
<evidence type="ECO:0000256" key="10">
    <source>
        <dbReference type="ARBA" id="ARBA00023310"/>
    </source>
</evidence>
<evidence type="ECO:0000256" key="9">
    <source>
        <dbReference type="ARBA" id="ARBA00023136"/>
    </source>
</evidence>
<evidence type="ECO:0000256" key="12">
    <source>
        <dbReference type="ARBA" id="ARBA00037847"/>
    </source>
</evidence>
<dbReference type="NCBIfam" id="TIGR01144">
    <property type="entry name" value="ATP_synt_b"/>
    <property type="match status" value="1"/>
</dbReference>
<evidence type="ECO:0000256" key="13">
    <source>
        <dbReference type="HAMAP-Rule" id="MF_01398"/>
    </source>
</evidence>
<feature type="compositionally biased region" description="Basic and acidic residues" evidence="16">
    <location>
        <begin position="51"/>
        <end position="67"/>
    </location>
</feature>
<keyword evidence="5 13" id="KW-0812">Transmembrane</keyword>
<keyword evidence="9 13" id="KW-0472">Membrane</keyword>
<proteinExistence type="inferred from homology"/>
<feature type="coiled-coil region" evidence="15">
    <location>
        <begin position="95"/>
        <end position="126"/>
    </location>
</feature>
<comment type="caution">
    <text evidence="17">The sequence shown here is derived from an EMBL/GenBank/DDBJ whole genome shotgun (WGS) entry which is preliminary data.</text>
</comment>
<evidence type="ECO:0000256" key="5">
    <source>
        <dbReference type="ARBA" id="ARBA00022692"/>
    </source>
</evidence>
<keyword evidence="6 13" id="KW-0375">Hydrogen ion transport</keyword>
<keyword evidence="4 13" id="KW-0138">CF(0)</keyword>
<sequence length="158" mass="18522">MIDISQSIATVINFIIFLFAMKFFLFKPIQSKLIQRENYIKEKIENAKTREEKAESLSIEKDKELQESKQQGKTLVEEYKYKAEKISEEIIKEAHDEANLIIQRARAEIELEKEKARDEVKNKIIDVSILMSSKALEETIDEKKQRELIKDFISKVGI</sequence>
<keyword evidence="8 13" id="KW-0406">Ion transport</keyword>
<accession>A0ABS6ELM0</accession>
<dbReference type="InterPro" id="IPR050059">
    <property type="entry name" value="ATP_synthase_B_chain"/>
</dbReference>
<keyword evidence="2 13" id="KW-0813">Transport</keyword>
<evidence type="ECO:0000256" key="7">
    <source>
        <dbReference type="ARBA" id="ARBA00022989"/>
    </source>
</evidence>
<dbReference type="CDD" id="cd06503">
    <property type="entry name" value="ATP-synt_Fo_b"/>
    <property type="match status" value="1"/>
</dbReference>
<name>A0ABS6ELM0_9CLOT</name>
<keyword evidence="15" id="KW-0175">Coiled coil</keyword>
<evidence type="ECO:0000256" key="4">
    <source>
        <dbReference type="ARBA" id="ARBA00022547"/>
    </source>
</evidence>
<feature type="region of interest" description="Disordered" evidence="16">
    <location>
        <begin position="51"/>
        <end position="71"/>
    </location>
</feature>
<dbReference type="PANTHER" id="PTHR33445:SF1">
    <property type="entry name" value="ATP SYNTHASE SUBUNIT B"/>
    <property type="match status" value="1"/>
</dbReference>
<reference evidence="17 18" key="1">
    <citation type="submission" date="2021-06" db="EMBL/GenBank/DDBJ databases">
        <authorList>
            <person name="Sun Q."/>
            <person name="Li D."/>
        </authorList>
    </citation>
    <scope>NUCLEOTIDE SEQUENCE [LARGE SCALE GENOMIC DNA]</scope>
    <source>
        <strain evidence="17 18">MSJ-11</strain>
    </source>
</reference>
<feature type="transmembrane region" description="Helical" evidence="13">
    <location>
        <begin position="6"/>
        <end position="26"/>
    </location>
</feature>
<evidence type="ECO:0000313" key="17">
    <source>
        <dbReference type="EMBL" id="MBU5486120.1"/>
    </source>
</evidence>
<evidence type="ECO:0000256" key="1">
    <source>
        <dbReference type="ARBA" id="ARBA00005513"/>
    </source>
</evidence>
<comment type="subcellular location">
    <subcellularLocation>
        <location evidence="13">Cell membrane</location>
        <topology evidence="13">Single-pass membrane protein</topology>
    </subcellularLocation>
    <subcellularLocation>
        <location evidence="12">Endomembrane system</location>
        <topology evidence="12">Single-pass membrane protein</topology>
    </subcellularLocation>
</comment>
<dbReference type="Pfam" id="PF00430">
    <property type="entry name" value="ATP-synt_B"/>
    <property type="match status" value="1"/>
</dbReference>
<evidence type="ECO:0000256" key="16">
    <source>
        <dbReference type="SAM" id="MobiDB-lite"/>
    </source>
</evidence>
<comment type="subunit">
    <text evidence="13">F-type ATPases have 2 components, F(1) - the catalytic core - and F(0) - the membrane proton channel. F(1) has five subunits: alpha(3), beta(3), gamma(1), delta(1), epsilon(1). F(0) has three main subunits: a(1), b(2) and c(10-14). The alpha and beta chains form an alternating ring which encloses part of the gamma chain. F(1) is attached to F(0) by a central stalk formed by the gamma and epsilon chains, while a peripheral stalk is formed by the delta and b chains.</text>
</comment>
<evidence type="ECO:0000256" key="3">
    <source>
        <dbReference type="ARBA" id="ARBA00022475"/>
    </source>
</evidence>
<evidence type="ECO:0000256" key="15">
    <source>
        <dbReference type="SAM" id="Coils"/>
    </source>
</evidence>
<evidence type="ECO:0000256" key="14">
    <source>
        <dbReference type="RuleBase" id="RU003848"/>
    </source>
</evidence>
<evidence type="ECO:0000256" key="8">
    <source>
        <dbReference type="ARBA" id="ARBA00023065"/>
    </source>
</evidence>
<dbReference type="NCBIfam" id="NF009992">
    <property type="entry name" value="PRK13461.1"/>
    <property type="match status" value="1"/>
</dbReference>
<comment type="function">
    <text evidence="13">Component of the F(0) channel, it forms part of the peripheral stalk, linking F(1) to F(0).</text>
</comment>
<dbReference type="EMBL" id="JAHLQF010000004">
    <property type="protein sequence ID" value="MBU5486120.1"/>
    <property type="molecule type" value="Genomic_DNA"/>
</dbReference>
<comment type="similarity">
    <text evidence="1 13 14">Belongs to the ATPase B chain family.</text>
</comment>
<gene>
    <name evidence="13" type="primary">atpF</name>
    <name evidence="17" type="ORF">KQI86_17525</name>
</gene>
<dbReference type="Proteomes" id="UP000726170">
    <property type="component" value="Unassembled WGS sequence"/>
</dbReference>
<evidence type="ECO:0000256" key="11">
    <source>
        <dbReference type="ARBA" id="ARBA00025198"/>
    </source>
</evidence>
<evidence type="ECO:0000313" key="18">
    <source>
        <dbReference type="Proteomes" id="UP000726170"/>
    </source>
</evidence>